<accession>A0A7W4YMH2</accession>
<evidence type="ECO:0000313" key="1">
    <source>
        <dbReference type="EMBL" id="MBB2975112.1"/>
    </source>
</evidence>
<name>A0A7W4YMH2_9MICO</name>
<comment type="caution">
    <text evidence="1">The sequence shown here is derived from an EMBL/GenBank/DDBJ whole genome shotgun (WGS) entry which is preliminary data.</text>
</comment>
<organism evidence="1 2">
    <name type="scientific">Microbacterium endophyticum</name>
    <dbReference type="NCBI Taxonomy" id="1526412"/>
    <lineage>
        <taxon>Bacteria</taxon>
        <taxon>Bacillati</taxon>
        <taxon>Actinomycetota</taxon>
        <taxon>Actinomycetes</taxon>
        <taxon>Micrococcales</taxon>
        <taxon>Microbacteriaceae</taxon>
        <taxon>Microbacterium</taxon>
    </lineage>
</organism>
<gene>
    <name evidence="1" type="ORF">FHX49_000653</name>
</gene>
<keyword evidence="2" id="KW-1185">Reference proteome</keyword>
<dbReference type="EMBL" id="JACHWQ010000001">
    <property type="protein sequence ID" value="MBB2975112.1"/>
    <property type="molecule type" value="Genomic_DNA"/>
</dbReference>
<proteinExistence type="predicted"/>
<dbReference type="RefSeq" id="WP_165141829.1">
    <property type="nucleotide sequence ID" value="NZ_CP049255.1"/>
</dbReference>
<sequence length="271" mass="29556">MVNQERPNELVAKQIVEERLGVELEHADTHGGVDYKSADGKIALEVTAVTQGGNKGARDALKKSVKKGVPGVDLATCWLVFAPEGQANMKTFIQRVQPALAELERVGESYFRRERAAIHTIEGGPLAEIYRTLLNAGVEMASSAPHEVKSDAPSHVHQVLVSTGSGGSVSGSDESLERLLDALSDKIDNPQKLAATGAVQRHLFVWVNDDTWHNIARPLSRTSPSWADEGWGAPSVAPTLDPAITHFWVMHERSRLGWFWDGKTWSALSPE</sequence>
<reference evidence="1 2" key="1">
    <citation type="submission" date="2020-08" db="EMBL/GenBank/DDBJ databases">
        <title>Sequencing the genomes of 1000 actinobacteria strains.</title>
        <authorList>
            <person name="Klenk H.-P."/>
        </authorList>
    </citation>
    <scope>NUCLEOTIDE SEQUENCE [LARGE SCALE GENOMIC DNA]</scope>
    <source>
        <strain evidence="1 2">DSM 27099</strain>
    </source>
</reference>
<protein>
    <submittedName>
        <fullName evidence="1">Uncharacterized protein</fullName>
    </submittedName>
</protein>
<dbReference type="Proteomes" id="UP000529310">
    <property type="component" value="Unassembled WGS sequence"/>
</dbReference>
<evidence type="ECO:0000313" key="2">
    <source>
        <dbReference type="Proteomes" id="UP000529310"/>
    </source>
</evidence>
<dbReference type="AlphaFoldDB" id="A0A7W4YMH2"/>